<gene>
    <name evidence="1" type="ORF">L8U58_10060</name>
</gene>
<keyword evidence="2" id="KW-1185">Reference proteome</keyword>
<evidence type="ECO:0000313" key="2">
    <source>
        <dbReference type="Proteomes" id="UP001146505"/>
    </source>
</evidence>
<dbReference type="Proteomes" id="UP001146505">
    <property type="component" value="Unassembled WGS sequence"/>
</dbReference>
<accession>A0A9X3RR75</accession>
<dbReference type="AlphaFoldDB" id="A0A9X3RR75"/>
<name>A0A9X3RR75_9CORY</name>
<proteinExistence type="predicted"/>
<sequence length="154" mass="17714">MDYGLTPPKELTFQTGMHELVQKLSNHRSKQNQVSYDAKHQPSAIHIGSIVLNGGELKLRISEVQDTIQDLTVTEITKTDTFLGAPLKQDVTSFCNFLNQQNISWNRPDDEGLYLWENWVIFYIEDDVIQHITWINPDLLSDLELIELAFPSNK</sequence>
<dbReference type="RefSeq" id="WP_269955265.1">
    <property type="nucleotide sequence ID" value="NZ_JAKMUV010000022.1"/>
</dbReference>
<reference evidence="1" key="1">
    <citation type="submission" date="2022-02" db="EMBL/GenBank/DDBJ databases">
        <title>Corynebacterium sp. from urogenital microbiome.</title>
        <authorList>
            <person name="Cappelli E.A."/>
            <person name="Ribeiro T.G."/>
            <person name="Peixe L."/>
        </authorList>
    </citation>
    <scope>NUCLEOTIDE SEQUENCE</scope>
    <source>
        <strain evidence="1">C9Ua_112</strain>
    </source>
</reference>
<organism evidence="1 2">
    <name type="scientific">Corynebacterium macclintockiae</name>
    <dbReference type="NCBI Taxonomy" id="2913501"/>
    <lineage>
        <taxon>Bacteria</taxon>
        <taxon>Bacillati</taxon>
        <taxon>Actinomycetota</taxon>
        <taxon>Actinomycetes</taxon>
        <taxon>Mycobacteriales</taxon>
        <taxon>Corynebacteriaceae</taxon>
        <taxon>Corynebacterium</taxon>
    </lineage>
</organism>
<dbReference type="GeneID" id="301813903"/>
<evidence type="ECO:0000313" key="1">
    <source>
        <dbReference type="EMBL" id="MCZ9305854.1"/>
    </source>
</evidence>
<dbReference type="EMBL" id="JAKMUV010000022">
    <property type="protein sequence ID" value="MCZ9305854.1"/>
    <property type="molecule type" value="Genomic_DNA"/>
</dbReference>
<protein>
    <submittedName>
        <fullName evidence="1">Uncharacterized protein</fullName>
    </submittedName>
</protein>
<comment type="caution">
    <text evidence="1">The sequence shown here is derived from an EMBL/GenBank/DDBJ whole genome shotgun (WGS) entry which is preliminary data.</text>
</comment>